<dbReference type="GO" id="GO:0005975">
    <property type="term" value="P:carbohydrate metabolic process"/>
    <property type="evidence" value="ECO:0007669"/>
    <property type="project" value="InterPro"/>
</dbReference>
<dbReference type="PANTHER" id="PTHR11728">
    <property type="entry name" value="GLYCEROL-3-PHOSPHATE DEHYDROGENASE"/>
    <property type="match status" value="1"/>
</dbReference>
<evidence type="ECO:0000256" key="1">
    <source>
        <dbReference type="ARBA" id="ARBA00004496"/>
    </source>
</evidence>
<comment type="subcellular location">
    <subcellularLocation>
        <location evidence="1">Cytoplasm</location>
    </subcellularLocation>
</comment>
<comment type="caution">
    <text evidence="17">The sequence shown here is derived from an EMBL/GenBank/DDBJ whole genome shotgun (WGS) entry which is preliminary data.</text>
</comment>
<dbReference type="Pfam" id="PF01210">
    <property type="entry name" value="NAD_Gly3P_dh_N"/>
    <property type="match status" value="1"/>
</dbReference>
<feature type="binding site" evidence="12">
    <location>
        <position position="300"/>
    </location>
    <ligand>
        <name>NAD(+)</name>
        <dbReference type="ChEBI" id="CHEBI:57540"/>
    </ligand>
</feature>
<comment type="similarity">
    <text evidence="4 13">Belongs to the NAD-dependent glycerol-3-phosphate dehydrogenase family.</text>
</comment>
<dbReference type="NCBIfam" id="TIGR03376">
    <property type="entry name" value="glycerol3P_DH"/>
    <property type="match status" value="1"/>
</dbReference>
<name>A0A443S7U1_9ACAR</name>
<dbReference type="STRING" id="299467.A0A443S7U1"/>
<dbReference type="GO" id="GO:0046168">
    <property type="term" value="P:glycerol-3-phosphate catabolic process"/>
    <property type="evidence" value="ECO:0007669"/>
    <property type="project" value="UniProtKB-UniRule"/>
</dbReference>
<feature type="binding site" evidence="11">
    <location>
        <begin position="270"/>
        <end position="271"/>
    </location>
    <ligand>
        <name>substrate</name>
    </ligand>
</feature>
<dbReference type="VEuPathDB" id="VectorBase:LDEU008414"/>
<feature type="binding site" evidence="12">
    <location>
        <position position="298"/>
    </location>
    <ligand>
        <name>NAD(+)</name>
        <dbReference type="ChEBI" id="CHEBI:57540"/>
    </ligand>
</feature>
<feature type="binding site" evidence="12">
    <location>
        <position position="155"/>
    </location>
    <ligand>
        <name>NAD(+)</name>
        <dbReference type="ChEBI" id="CHEBI:57540"/>
    </ligand>
</feature>
<feature type="domain" description="Glycerol-3-phosphate dehydrogenase NAD-dependent C-terminal" evidence="16">
    <location>
        <begin position="195"/>
        <end position="341"/>
    </location>
</feature>
<evidence type="ECO:0000256" key="14">
    <source>
        <dbReference type="RuleBase" id="RU361243"/>
    </source>
</evidence>
<dbReference type="Gene3D" id="3.40.50.720">
    <property type="entry name" value="NAD(P)-binding Rossmann-like Domain"/>
    <property type="match status" value="1"/>
</dbReference>
<evidence type="ECO:0000313" key="17">
    <source>
        <dbReference type="EMBL" id="RWS23626.1"/>
    </source>
</evidence>
<feature type="binding site" evidence="12">
    <location>
        <position position="98"/>
    </location>
    <ligand>
        <name>NAD(+)</name>
        <dbReference type="ChEBI" id="CHEBI:57540"/>
    </ligand>
</feature>
<reference evidence="17 18" key="1">
    <citation type="journal article" date="2018" name="Gigascience">
        <title>Genomes of trombidid mites reveal novel predicted allergens and laterally-transferred genes associated with secondary metabolism.</title>
        <authorList>
            <person name="Dong X."/>
            <person name="Chaisiri K."/>
            <person name="Xia D."/>
            <person name="Armstrong S.D."/>
            <person name="Fang Y."/>
            <person name="Donnelly M.J."/>
            <person name="Kadowaki T."/>
            <person name="McGarry J.W."/>
            <person name="Darby A.C."/>
            <person name="Makepeace B.L."/>
        </authorList>
    </citation>
    <scope>NUCLEOTIDE SEQUENCE [LARGE SCALE GENOMIC DNA]</scope>
    <source>
        <strain evidence="17">UoL-UT</strain>
    </source>
</reference>
<evidence type="ECO:0000256" key="8">
    <source>
        <dbReference type="ARBA" id="ARBA00023027"/>
    </source>
</evidence>
<protein>
    <recommendedName>
        <fullName evidence="14">Glycerol-3-phosphate dehydrogenase [NAD(+)]</fullName>
        <ecNumber evidence="14">1.1.1.8</ecNumber>
    </recommendedName>
</protein>
<proteinExistence type="inferred from homology"/>
<evidence type="ECO:0000256" key="7">
    <source>
        <dbReference type="ARBA" id="ARBA00023002"/>
    </source>
</evidence>
<dbReference type="PROSITE" id="PS00957">
    <property type="entry name" value="NAD_G3PDH"/>
    <property type="match status" value="1"/>
</dbReference>
<dbReference type="InterPro" id="IPR017751">
    <property type="entry name" value="G3P_DH_NAD-dep_euk"/>
</dbReference>
<evidence type="ECO:0000313" key="18">
    <source>
        <dbReference type="Proteomes" id="UP000288716"/>
    </source>
</evidence>
<evidence type="ECO:0000256" key="4">
    <source>
        <dbReference type="ARBA" id="ARBA00011009"/>
    </source>
</evidence>
<dbReference type="InterPro" id="IPR006168">
    <property type="entry name" value="G3P_DH_NAD-dep"/>
</dbReference>
<dbReference type="PRINTS" id="PR00077">
    <property type="entry name" value="GPDHDRGNASE"/>
</dbReference>
<keyword evidence="18" id="KW-1185">Reference proteome</keyword>
<keyword evidence="8 12" id="KW-0520">NAD</keyword>
<dbReference type="InterPro" id="IPR036291">
    <property type="entry name" value="NAD(P)-bd_dom_sf"/>
</dbReference>
<dbReference type="Gene3D" id="1.10.1040.10">
    <property type="entry name" value="N-(1-d-carboxylethyl)-l-norvaline Dehydrogenase, domain 2"/>
    <property type="match status" value="1"/>
</dbReference>
<comment type="pathway">
    <text evidence="2">Lipid metabolism.</text>
</comment>
<dbReference type="InterPro" id="IPR008927">
    <property type="entry name" value="6-PGluconate_DH-like_C_sf"/>
</dbReference>
<dbReference type="GO" id="GO:0051287">
    <property type="term" value="F:NAD binding"/>
    <property type="evidence" value="ECO:0007669"/>
    <property type="project" value="UniProtKB-UniRule"/>
</dbReference>
<evidence type="ECO:0000259" key="16">
    <source>
        <dbReference type="Pfam" id="PF07479"/>
    </source>
</evidence>
<evidence type="ECO:0000256" key="3">
    <source>
        <dbReference type="ARBA" id="ARBA00005192"/>
    </source>
</evidence>
<dbReference type="PIRSF" id="PIRSF000114">
    <property type="entry name" value="Glycerol-3-P_dh"/>
    <property type="match status" value="1"/>
</dbReference>
<dbReference type="SUPFAM" id="SSF48179">
    <property type="entry name" value="6-phosphogluconate dehydrogenase C-terminal domain-like"/>
    <property type="match status" value="1"/>
</dbReference>
<keyword evidence="6" id="KW-0963">Cytoplasm</keyword>
<dbReference type="Proteomes" id="UP000288716">
    <property type="component" value="Unassembled WGS sequence"/>
</dbReference>
<evidence type="ECO:0000256" key="11">
    <source>
        <dbReference type="PIRSR" id="PIRSR000114-2"/>
    </source>
</evidence>
<dbReference type="GO" id="GO:0005829">
    <property type="term" value="C:cytosol"/>
    <property type="evidence" value="ECO:0007669"/>
    <property type="project" value="TreeGrafter"/>
</dbReference>
<comment type="pathway">
    <text evidence="3">Phospholipid metabolism; alpha-glycerophosphate cycle.</text>
</comment>
<dbReference type="EMBL" id="NCKV01006134">
    <property type="protein sequence ID" value="RWS23626.1"/>
    <property type="molecule type" value="Genomic_DNA"/>
</dbReference>
<evidence type="ECO:0000256" key="12">
    <source>
        <dbReference type="PIRSR" id="PIRSR000114-3"/>
    </source>
</evidence>
<organism evidence="17 18">
    <name type="scientific">Leptotrombidium deliense</name>
    <dbReference type="NCBI Taxonomy" id="299467"/>
    <lineage>
        <taxon>Eukaryota</taxon>
        <taxon>Metazoa</taxon>
        <taxon>Ecdysozoa</taxon>
        <taxon>Arthropoda</taxon>
        <taxon>Chelicerata</taxon>
        <taxon>Arachnida</taxon>
        <taxon>Acari</taxon>
        <taxon>Acariformes</taxon>
        <taxon>Trombidiformes</taxon>
        <taxon>Prostigmata</taxon>
        <taxon>Anystina</taxon>
        <taxon>Parasitengona</taxon>
        <taxon>Trombiculoidea</taxon>
        <taxon>Trombiculidae</taxon>
        <taxon>Leptotrombidium</taxon>
    </lineage>
</organism>
<accession>A0A443S7U1</accession>
<dbReference type="EC" id="1.1.1.8" evidence="14"/>
<dbReference type="GO" id="GO:0006650">
    <property type="term" value="P:glycerophospholipid metabolic process"/>
    <property type="evidence" value="ECO:0007669"/>
    <property type="project" value="UniProtKB-UniPathway"/>
</dbReference>
<dbReference type="InterPro" id="IPR013328">
    <property type="entry name" value="6PGD_dom2"/>
</dbReference>
<evidence type="ECO:0000256" key="6">
    <source>
        <dbReference type="ARBA" id="ARBA00022490"/>
    </source>
</evidence>
<comment type="subunit">
    <text evidence="5">Homodimer.</text>
</comment>
<dbReference type="FunFam" id="3.40.50.720:FF:000088">
    <property type="entry name" value="Glycerol-3-phosphate dehydrogenase [NAD(+)]"/>
    <property type="match status" value="1"/>
</dbReference>
<dbReference type="SUPFAM" id="SSF51735">
    <property type="entry name" value="NAD(P)-binding Rossmann-fold domains"/>
    <property type="match status" value="1"/>
</dbReference>
<dbReference type="UniPathway" id="UPA00086"/>
<feature type="binding site" evidence="12">
    <location>
        <begin position="11"/>
        <end position="16"/>
    </location>
    <ligand>
        <name>NAD(+)</name>
        <dbReference type="ChEBI" id="CHEBI:57540"/>
    </ligand>
</feature>
<dbReference type="InterPro" id="IPR006109">
    <property type="entry name" value="G3P_DH_NAD-dep_C"/>
</dbReference>
<evidence type="ECO:0000256" key="5">
    <source>
        <dbReference type="ARBA" id="ARBA00011738"/>
    </source>
</evidence>
<feature type="active site" description="Proton acceptor" evidence="10">
    <location>
        <position position="206"/>
    </location>
</feature>
<evidence type="ECO:0000256" key="9">
    <source>
        <dbReference type="ARBA" id="ARBA00048683"/>
    </source>
</evidence>
<dbReference type="Pfam" id="PF07479">
    <property type="entry name" value="NAD_Gly3P_dh_C"/>
    <property type="match status" value="1"/>
</dbReference>
<gene>
    <name evidence="17" type="ORF">B4U80_07418</name>
</gene>
<evidence type="ECO:0000256" key="2">
    <source>
        <dbReference type="ARBA" id="ARBA00005189"/>
    </source>
</evidence>
<feature type="binding site" evidence="11">
    <location>
        <position position="121"/>
    </location>
    <ligand>
        <name>substrate</name>
    </ligand>
</feature>
<evidence type="ECO:0000256" key="10">
    <source>
        <dbReference type="PIRSR" id="PIRSR000114-1"/>
    </source>
</evidence>
<dbReference type="OrthoDB" id="10263760at2759"/>
<feature type="binding site" evidence="12">
    <location>
        <position position="270"/>
    </location>
    <ligand>
        <name>NAD(+)</name>
        <dbReference type="ChEBI" id="CHEBI:57540"/>
    </ligand>
</feature>
<evidence type="ECO:0000256" key="13">
    <source>
        <dbReference type="RuleBase" id="RU000437"/>
    </source>
</evidence>
<dbReference type="InterPro" id="IPR011128">
    <property type="entry name" value="G3P_DH_NAD-dep_N"/>
</dbReference>
<evidence type="ECO:0000259" key="15">
    <source>
        <dbReference type="Pfam" id="PF01210"/>
    </source>
</evidence>
<feature type="domain" description="Glycerol-3-phosphate dehydrogenase NAD-dependent N-terminal" evidence="15">
    <location>
        <begin position="6"/>
        <end position="175"/>
    </location>
</feature>
<comment type="catalytic activity">
    <reaction evidence="9 14">
        <text>sn-glycerol 3-phosphate + NAD(+) = dihydroxyacetone phosphate + NADH + H(+)</text>
        <dbReference type="Rhea" id="RHEA:11092"/>
        <dbReference type="ChEBI" id="CHEBI:15378"/>
        <dbReference type="ChEBI" id="CHEBI:57540"/>
        <dbReference type="ChEBI" id="CHEBI:57597"/>
        <dbReference type="ChEBI" id="CHEBI:57642"/>
        <dbReference type="ChEBI" id="CHEBI:57945"/>
        <dbReference type="EC" id="1.1.1.8"/>
    </reaction>
</comment>
<keyword evidence="7 13" id="KW-0560">Oxidoreductase</keyword>
<sequence length="350" mass="38577">MSDKKKVCIIGSGNWGSTIAKIVGVNVNKYDCFENTVNMYVYEEIVDGQKLTEIINTQHENVKYLKGHRFTDSIVAVPDVVDTVKDADILIFVIPHQFVANTCKPLIGKLKENAIGLSLIKGFDESVPGKINLISEKISSLLSIDCAVLMGANIAKEVAEDHFCETTIGCRNEEFGTVLKKLLETPNFRVTVVPDAKTVEICGALKNVVAVAAGICDGLSYGENTKAAVVRIGLKEMIRFCNTFYPTPRIETFFESCGVADLLTTCYGGRNRKISELFAKEKNKTFEELEKEHLGGQKLQGPATAIDVLTLLESQGKEALFPLFVAVARIAKKEIEVTQLLEYLRQDPEC</sequence>
<dbReference type="AlphaFoldDB" id="A0A443S7U1"/>
<dbReference type="PANTHER" id="PTHR11728:SF8">
    <property type="entry name" value="GLYCEROL-3-PHOSPHATE DEHYDROGENASE [NAD(+)]-RELATED"/>
    <property type="match status" value="1"/>
</dbReference>
<dbReference type="GO" id="GO:0141152">
    <property type="term" value="F:glycerol-3-phosphate dehydrogenase (NAD+) activity"/>
    <property type="evidence" value="ECO:0007669"/>
    <property type="project" value="UniProtKB-UniRule"/>
</dbReference>
<dbReference type="GO" id="GO:0042803">
    <property type="term" value="F:protein homodimerization activity"/>
    <property type="evidence" value="ECO:0007669"/>
    <property type="project" value="InterPro"/>
</dbReference>
<dbReference type="FunFam" id="1.10.1040.10:FF:000004">
    <property type="entry name" value="Glycerol-3-phosphate dehydrogenase [NAD(+)]"/>
    <property type="match status" value="1"/>
</dbReference>